<dbReference type="GO" id="GO:0005739">
    <property type="term" value="C:mitochondrion"/>
    <property type="evidence" value="ECO:0007669"/>
    <property type="project" value="UniProtKB-SubCell"/>
</dbReference>
<evidence type="ECO:0000256" key="3">
    <source>
        <dbReference type="ARBA" id="ARBA00043970"/>
    </source>
</evidence>
<evidence type="ECO:0000256" key="4">
    <source>
        <dbReference type="SAM" id="MobiDB-lite"/>
    </source>
</evidence>
<evidence type="ECO:0000256" key="1">
    <source>
        <dbReference type="ARBA" id="ARBA00004173"/>
    </source>
</evidence>
<dbReference type="Pfam" id="PF10937">
    <property type="entry name" value="Kgd4-YMR31"/>
    <property type="match status" value="1"/>
</dbReference>
<name>A0A9P0E376_NEZVI</name>
<keyword evidence="2" id="KW-0496">Mitochondrion</keyword>
<keyword evidence="6" id="KW-1185">Reference proteome</keyword>
<proteinExistence type="inferred from homology"/>
<dbReference type="EMBL" id="OV725077">
    <property type="protein sequence ID" value="CAH1389215.1"/>
    <property type="molecule type" value="Genomic_DNA"/>
</dbReference>
<feature type="region of interest" description="Disordered" evidence="4">
    <location>
        <begin position="23"/>
        <end position="77"/>
    </location>
</feature>
<reference evidence="5" key="1">
    <citation type="submission" date="2022-01" db="EMBL/GenBank/DDBJ databases">
        <authorList>
            <person name="King R."/>
        </authorList>
    </citation>
    <scope>NUCLEOTIDE SEQUENCE</scope>
</reference>
<comment type="subcellular location">
    <subcellularLocation>
        <location evidence="1">Mitochondrion</location>
    </subcellularLocation>
</comment>
<gene>
    <name evidence="5" type="ORF">NEZAVI_LOCUS659</name>
</gene>
<dbReference type="OrthoDB" id="2116030at2759"/>
<evidence type="ECO:0000313" key="6">
    <source>
        <dbReference type="Proteomes" id="UP001152798"/>
    </source>
</evidence>
<accession>A0A9P0E376</accession>
<dbReference type="Proteomes" id="UP001152798">
    <property type="component" value="Chromosome 1"/>
</dbReference>
<feature type="compositionally biased region" description="Basic and acidic residues" evidence="4">
    <location>
        <begin position="30"/>
        <end position="49"/>
    </location>
</feature>
<organism evidence="5 6">
    <name type="scientific">Nezara viridula</name>
    <name type="common">Southern green stink bug</name>
    <name type="synonym">Cimex viridulus</name>
    <dbReference type="NCBI Taxonomy" id="85310"/>
    <lineage>
        <taxon>Eukaryota</taxon>
        <taxon>Metazoa</taxon>
        <taxon>Ecdysozoa</taxon>
        <taxon>Arthropoda</taxon>
        <taxon>Hexapoda</taxon>
        <taxon>Insecta</taxon>
        <taxon>Pterygota</taxon>
        <taxon>Neoptera</taxon>
        <taxon>Paraneoptera</taxon>
        <taxon>Hemiptera</taxon>
        <taxon>Heteroptera</taxon>
        <taxon>Panheteroptera</taxon>
        <taxon>Pentatomomorpha</taxon>
        <taxon>Pentatomoidea</taxon>
        <taxon>Pentatomidae</taxon>
        <taxon>Pentatominae</taxon>
        <taxon>Nezara</taxon>
    </lineage>
</organism>
<protein>
    <submittedName>
        <fullName evidence="5">Uncharacterized protein</fullName>
    </submittedName>
</protein>
<dbReference type="AlphaFoldDB" id="A0A9P0E376"/>
<dbReference type="GO" id="GO:0006103">
    <property type="term" value="P:2-oxoglutarate metabolic process"/>
    <property type="evidence" value="ECO:0007669"/>
    <property type="project" value="InterPro"/>
</dbReference>
<sequence>MEICILWMAKSVKTHVPRISFRKGSQKVKKTTEETQMEKSETMESHEEYDQTDLPSRYRRRKPDENQIRAINSGGAE</sequence>
<comment type="similarity">
    <text evidence="3">Belongs to the alpha-ketoglutarate dehydrogenase component 4 family.</text>
</comment>
<evidence type="ECO:0000256" key="2">
    <source>
        <dbReference type="ARBA" id="ARBA00023128"/>
    </source>
</evidence>
<dbReference type="InterPro" id="IPR020373">
    <property type="entry name" value="Kgd4/YMR-31"/>
</dbReference>
<evidence type="ECO:0000313" key="5">
    <source>
        <dbReference type="EMBL" id="CAH1389215.1"/>
    </source>
</evidence>